<feature type="domain" description="NIF system FeS cluster assembly NifU C-terminal" evidence="3">
    <location>
        <begin position="8"/>
        <end position="74"/>
    </location>
</feature>
<comment type="caution">
    <text evidence="4">The sequence shown here is derived from an EMBL/GenBank/DDBJ whole genome shotgun (WGS) entry which is preliminary data.</text>
</comment>
<protein>
    <submittedName>
        <fullName evidence="4">NifU-like protein</fullName>
    </submittedName>
</protein>
<dbReference type="SUPFAM" id="SSF117916">
    <property type="entry name" value="Fe-S cluster assembly (FSCA) domain-like"/>
    <property type="match status" value="1"/>
</dbReference>
<dbReference type="STRING" id="1111454.HMPREF1250_0753"/>
<gene>
    <name evidence="4" type="ORF">HMPREF1250_0753</name>
</gene>
<name>U7UMB3_9FIRM</name>
<dbReference type="PATRIC" id="fig|1111454.3.peg.1202"/>
<dbReference type="Gene3D" id="3.30.300.130">
    <property type="entry name" value="Fe-S cluster assembly (FSCA)"/>
    <property type="match status" value="1"/>
</dbReference>
<dbReference type="Proteomes" id="UP000017090">
    <property type="component" value="Unassembled WGS sequence"/>
</dbReference>
<evidence type="ECO:0000313" key="4">
    <source>
        <dbReference type="EMBL" id="ERT59623.1"/>
    </source>
</evidence>
<dbReference type="PANTHER" id="PTHR11178">
    <property type="entry name" value="IRON-SULFUR CLUSTER SCAFFOLD PROTEIN NFU-RELATED"/>
    <property type="match status" value="1"/>
</dbReference>
<comment type="similarity">
    <text evidence="1">Belongs to the NifU family.</text>
</comment>
<comment type="function">
    <text evidence="2">May be involved in the formation or repair of [Fe-S] clusters present in iron-sulfur proteins.</text>
</comment>
<dbReference type="EMBL" id="AWXA01000034">
    <property type="protein sequence ID" value="ERT59623.1"/>
    <property type="molecule type" value="Genomic_DNA"/>
</dbReference>
<organism evidence="4 5">
    <name type="scientific">Megasphaera vaginalis</name>
    <name type="common">ex Srinivasan et al. 2021</name>
    <dbReference type="NCBI Taxonomy" id="1111454"/>
    <lineage>
        <taxon>Bacteria</taxon>
        <taxon>Bacillati</taxon>
        <taxon>Bacillota</taxon>
        <taxon>Negativicutes</taxon>
        <taxon>Veillonellales</taxon>
        <taxon>Veillonellaceae</taxon>
        <taxon>Megasphaera</taxon>
    </lineage>
</organism>
<dbReference type="AlphaFoldDB" id="U7UMB3"/>
<dbReference type="RefSeq" id="WP_023053677.1">
    <property type="nucleotide sequence ID" value="NZ_AWXA01000034.1"/>
</dbReference>
<dbReference type="InterPro" id="IPR034904">
    <property type="entry name" value="FSCA_dom_sf"/>
</dbReference>
<accession>U7UMB3</accession>
<dbReference type="GO" id="GO:0016226">
    <property type="term" value="P:iron-sulfur cluster assembly"/>
    <property type="evidence" value="ECO:0007669"/>
    <property type="project" value="InterPro"/>
</dbReference>
<evidence type="ECO:0000313" key="5">
    <source>
        <dbReference type="Proteomes" id="UP000017090"/>
    </source>
</evidence>
<dbReference type="InterPro" id="IPR001075">
    <property type="entry name" value="NIF_FeS_clus_asmbl_NifU_C"/>
</dbReference>
<dbReference type="OrthoDB" id="9796965at2"/>
<sequence length="97" mass="10720">MTPTLNDIETVLERQIRPILANHHGDVAVVDYTDHVLRIRLTGRCSACPSALLTTEEIIAAKVKEYLPQIRDVILVSGVSDDLISQAKSLLAHHSRP</sequence>
<dbReference type="GO" id="GO:0051536">
    <property type="term" value="F:iron-sulfur cluster binding"/>
    <property type="evidence" value="ECO:0007669"/>
    <property type="project" value="InterPro"/>
</dbReference>
<dbReference type="GO" id="GO:0005506">
    <property type="term" value="F:iron ion binding"/>
    <property type="evidence" value="ECO:0007669"/>
    <property type="project" value="InterPro"/>
</dbReference>
<reference evidence="4 5" key="1">
    <citation type="submission" date="2013-09" db="EMBL/GenBank/DDBJ databases">
        <authorList>
            <person name="Durkin A.S."/>
            <person name="Haft D.R."/>
            <person name="McCorrison J."/>
            <person name="Torralba M."/>
            <person name="Gillis M."/>
            <person name="Haft D.H."/>
            <person name="Methe B."/>
            <person name="Sutton G."/>
            <person name="Nelson K.E."/>
        </authorList>
    </citation>
    <scope>NUCLEOTIDE SEQUENCE [LARGE SCALE GENOMIC DNA]</scope>
    <source>
        <strain evidence="4 5">BV3C16-1</strain>
    </source>
</reference>
<dbReference type="Pfam" id="PF01106">
    <property type="entry name" value="NifU"/>
    <property type="match status" value="1"/>
</dbReference>
<dbReference type="eggNOG" id="COG0694">
    <property type="taxonomic scope" value="Bacteria"/>
</dbReference>
<proteinExistence type="inferred from homology"/>
<evidence type="ECO:0000256" key="2">
    <source>
        <dbReference type="ARBA" id="ARBA00049958"/>
    </source>
</evidence>
<dbReference type="PANTHER" id="PTHR11178:SF25">
    <property type="entry name" value="NIFU-LIKE PROTEIN 3, CHLOROPLASTIC"/>
    <property type="match status" value="1"/>
</dbReference>
<evidence type="ECO:0000256" key="1">
    <source>
        <dbReference type="ARBA" id="ARBA00006420"/>
    </source>
</evidence>
<keyword evidence="5" id="KW-1185">Reference proteome</keyword>
<evidence type="ECO:0000259" key="3">
    <source>
        <dbReference type="Pfam" id="PF01106"/>
    </source>
</evidence>